<gene>
    <name evidence="1" type="ORF">HNP71_000257</name>
</gene>
<name>A0A840V8J4_9PROT</name>
<sequence>MAIMGMKISSRAMARIAAIALAGASLAGCVYYPSGYGYYAQPAYVAPPVVVGGWWGWGDDWGEHGHWR</sequence>
<protein>
    <recommendedName>
        <fullName evidence="3">Lipoprotein</fullName>
    </recommendedName>
</protein>
<evidence type="ECO:0000313" key="2">
    <source>
        <dbReference type="Proteomes" id="UP000553706"/>
    </source>
</evidence>
<dbReference type="RefSeq" id="WP_246344009.1">
    <property type="nucleotide sequence ID" value="NZ_JACHFJ010000001.1"/>
</dbReference>
<reference evidence="1 2" key="1">
    <citation type="submission" date="2020-08" db="EMBL/GenBank/DDBJ databases">
        <title>Genomic Encyclopedia of Type Strains, Phase IV (KMG-IV): sequencing the most valuable type-strain genomes for metagenomic binning, comparative biology and taxonomic classification.</title>
        <authorList>
            <person name="Goeker M."/>
        </authorList>
    </citation>
    <scope>NUCLEOTIDE SEQUENCE [LARGE SCALE GENOMIC DNA]</scope>
    <source>
        <strain evidence="1 2">DSM 27026</strain>
    </source>
</reference>
<dbReference type="PROSITE" id="PS51257">
    <property type="entry name" value="PROKAR_LIPOPROTEIN"/>
    <property type="match status" value="1"/>
</dbReference>
<evidence type="ECO:0008006" key="3">
    <source>
        <dbReference type="Google" id="ProtNLM"/>
    </source>
</evidence>
<accession>A0A840V8J4</accession>
<dbReference type="EMBL" id="JACHFJ010000001">
    <property type="protein sequence ID" value="MBB5372033.1"/>
    <property type="molecule type" value="Genomic_DNA"/>
</dbReference>
<evidence type="ECO:0000313" key="1">
    <source>
        <dbReference type="EMBL" id="MBB5372033.1"/>
    </source>
</evidence>
<keyword evidence="2" id="KW-1185">Reference proteome</keyword>
<proteinExistence type="predicted"/>
<dbReference type="Proteomes" id="UP000553706">
    <property type="component" value="Unassembled WGS sequence"/>
</dbReference>
<organism evidence="1 2">
    <name type="scientific">Acidocella aromatica</name>
    <dbReference type="NCBI Taxonomy" id="1303579"/>
    <lineage>
        <taxon>Bacteria</taxon>
        <taxon>Pseudomonadati</taxon>
        <taxon>Pseudomonadota</taxon>
        <taxon>Alphaproteobacteria</taxon>
        <taxon>Acetobacterales</taxon>
        <taxon>Acidocellaceae</taxon>
        <taxon>Acidocella</taxon>
    </lineage>
</organism>
<comment type="caution">
    <text evidence="1">The sequence shown here is derived from an EMBL/GenBank/DDBJ whole genome shotgun (WGS) entry which is preliminary data.</text>
</comment>
<dbReference type="AlphaFoldDB" id="A0A840V8J4"/>